<organism evidence="1 2">
    <name type="scientific">Scophthalmus maximus</name>
    <name type="common">Turbot</name>
    <name type="synonym">Psetta maxima</name>
    <dbReference type="NCBI Taxonomy" id="52904"/>
    <lineage>
        <taxon>Eukaryota</taxon>
        <taxon>Metazoa</taxon>
        <taxon>Chordata</taxon>
        <taxon>Craniata</taxon>
        <taxon>Vertebrata</taxon>
        <taxon>Euteleostomi</taxon>
        <taxon>Actinopterygii</taxon>
        <taxon>Neopterygii</taxon>
        <taxon>Teleostei</taxon>
        <taxon>Neoteleostei</taxon>
        <taxon>Acanthomorphata</taxon>
        <taxon>Carangaria</taxon>
        <taxon>Pleuronectiformes</taxon>
        <taxon>Pleuronectoidei</taxon>
        <taxon>Scophthalmidae</taxon>
        <taxon>Scophthalmus</taxon>
    </lineage>
</organism>
<accession>A0A6A4T3E0</accession>
<reference evidence="1 2" key="1">
    <citation type="submission" date="2019-06" db="EMBL/GenBank/DDBJ databases">
        <title>Draft genomes of female and male turbot (Scophthalmus maximus).</title>
        <authorList>
            <person name="Xu H."/>
            <person name="Xu X.-W."/>
            <person name="Shao C."/>
            <person name="Chen S."/>
        </authorList>
    </citation>
    <scope>NUCLEOTIDE SEQUENCE [LARGE SCALE GENOMIC DNA]</scope>
    <source>
        <strain evidence="1">Ysfricsl-2016a</strain>
        <tissue evidence="1">Blood</tissue>
    </source>
</reference>
<evidence type="ECO:0000313" key="1">
    <source>
        <dbReference type="EMBL" id="KAF0040623.1"/>
    </source>
</evidence>
<protein>
    <submittedName>
        <fullName evidence="1">Uncharacterized protein</fullName>
    </submittedName>
</protein>
<sequence length="151" mass="16662">MKLQRRSIPIKSRLPVETAHAKTNRAAVPLHRMKSPVVQPYFINIKDVIRVHCSFNLCWTVNQQFSHSCALASPLSSSSPRISFNLYILASCSSRQGVYSCLCEAELQLQSLSPGMANFSGQQPLLQCKCVRYGSTSFCTGAQNPTEGTAH</sequence>
<evidence type="ECO:0000313" key="2">
    <source>
        <dbReference type="Proteomes" id="UP000438429"/>
    </source>
</evidence>
<name>A0A6A4T3E0_SCOMX</name>
<dbReference type="EMBL" id="VEVO01000006">
    <property type="protein sequence ID" value="KAF0040623.1"/>
    <property type="molecule type" value="Genomic_DNA"/>
</dbReference>
<proteinExistence type="predicted"/>
<dbReference type="Proteomes" id="UP000438429">
    <property type="component" value="Unassembled WGS sequence"/>
</dbReference>
<gene>
    <name evidence="1" type="ORF">F2P81_006521</name>
</gene>
<dbReference type="AlphaFoldDB" id="A0A6A4T3E0"/>
<comment type="caution">
    <text evidence="1">The sequence shown here is derived from an EMBL/GenBank/DDBJ whole genome shotgun (WGS) entry which is preliminary data.</text>
</comment>